<feature type="region of interest" description="Disordered" evidence="1">
    <location>
        <begin position="13"/>
        <end position="32"/>
    </location>
</feature>
<dbReference type="GeneID" id="5720279"/>
<dbReference type="PaxDb" id="3055-EDP02257"/>
<proteinExistence type="predicted"/>
<dbReference type="InParanoid" id="A0A2K3DEE4"/>
<dbReference type="Proteomes" id="UP000006906">
    <property type="component" value="Chromosome 9"/>
</dbReference>
<organism evidence="2 3">
    <name type="scientific">Chlamydomonas reinhardtii</name>
    <name type="common">Chlamydomonas smithii</name>
    <dbReference type="NCBI Taxonomy" id="3055"/>
    <lineage>
        <taxon>Eukaryota</taxon>
        <taxon>Viridiplantae</taxon>
        <taxon>Chlorophyta</taxon>
        <taxon>core chlorophytes</taxon>
        <taxon>Chlorophyceae</taxon>
        <taxon>CS clade</taxon>
        <taxon>Chlamydomonadales</taxon>
        <taxon>Chlamydomonadaceae</taxon>
        <taxon>Chlamydomonas</taxon>
    </lineage>
</organism>
<dbReference type="EMBL" id="CM008970">
    <property type="protein sequence ID" value="PNW78899.1"/>
    <property type="molecule type" value="Genomic_DNA"/>
</dbReference>
<gene>
    <name evidence="2" type="ORF">CHLRE_09g393802v5</name>
</gene>
<evidence type="ECO:0000256" key="1">
    <source>
        <dbReference type="SAM" id="MobiDB-lite"/>
    </source>
</evidence>
<reference evidence="2 3" key="1">
    <citation type="journal article" date="2007" name="Science">
        <title>The Chlamydomonas genome reveals the evolution of key animal and plant functions.</title>
        <authorList>
            <person name="Merchant S.S."/>
            <person name="Prochnik S.E."/>
            <person name="Vallon O."/>
            <person name="Harris E.H."/>
            <person name="Karpowicz S.J."/>
            <person name="Witman G.B."/>
            <person name="Terry A."/>
            <person name="Salamov A."/>
            <person name="Fritz-Laylin L.K."/>
            <person name="Marechal-Drouard L."/>
            <person name="Marshall W.F."/>
            <person name="Qu L.H."/>
            <person name="Nelson D.R."/>
            <person name="Sanderfoot A.A."/>
            <person name="Spalding M.H."/>
            <person name="Kapitonov V.V."/>
            <person name="Ren Q."/>
            <person name="Ferris P."/>
            <person name="Lindquist E."/>
            <person name="Shapiro H."/>
            <person name="Lucas S.M."/>
            <person name="Grimwood J."/>
            <person name="Schmutz J."/>
            <person name="Cardol P."/>
            <person name="Cerutti H."/>
            <person name="Chanfreau G."/>
            <person name="Chen C.L."/>
            <person name="Cognat V."/>
            <person name="Croft M.T."/>
            <person name="Dent R."/>
            <person name="Dutcher S."/>
            <person name="Fernandez E."/>
            <person name="Fukuzawa H."/>
            <person name="Gonzalez-Ballester D."/>
            <person name="Gonzalez-Halphen D."/>
            <person name="Hallmann A."/>
            <person name="Hanikenne M."/>
            <person name="Hippler M."/>
            <person name="Inwood W."/>
            <person name="Jabbari K."/>
            <person name="Kalanon M."/>
            <person name="Kuras R."/>
            <person name="Lefebvre P.A."/>
            <person name="Lemaire S.D."/>
            <person name="Lobanov A.V."/>
            <person name="Lohr M."/>
            <person name="Manuell A."/>
            <person name="Meier I."/>
            <person name="Mets L."/>
            <person name="Mittag M."/>
            <person name="Mittelmeier T."/>
            <person name="Moroney J.V."/>
            <person name="Moseley J."/>
            <person name="Napoli C."/>
            <person name="Nedelcu A.M."/>
            <person name="Niyogi K."/>
            <person name="Novoselov S.V."/>
            <person name="Paulsen I.T."/>
            <person name="Pazour G."/>
            <person name="Purton S."/>
            <person name="Ral J.P."/>
            <person name="Riano-Pachon D.M."/>
            <person name="Riekhof W."/>
            <person name="Rymarquis L."/>
            <person name="Schroda M."/>
            <person name="Stern D."/>
            <person name="Umen J."/>
            <person name="Willows R."/>
            <person name="Wilson N."/>
            <person name="Zimmer S.L."/>
            <person name="Allmer J."/>
            <person name="Balk J."/>
            <person name="Bisova K."/>
            <person name="Chen C.J."/>
            <person name="Elias M."/>
            <person name="Gendler K."/>
            <person name="Hauser C."/>
            <person name="Lamb M.R."/>
            <person name="Ledford H."/>
            <person name="Long J.C."/>
            <person name="Minagawa J."/>
            <person name="Page M.D."/>
            <person name="Pan J."/>
            <person name="Pootakham W."/>
            <person name="Roje S."/>
            <person name="Rose A."/>
            <person name="Stahlberg E."/>
            <person name="Terauchi A.M."/>
            <person name="Yang P."/>
            <person name="Ball S."/>
            <person name="Bowler C."/>
            <person name="Dieckmann C.L."/>
            <person name="Gladyshev V.N."/>
            <person name="Green P."/>
            <person name="Jorgensen R."/>
            <person name="Mayfield S."/>
            <person name="Mueller-Roeber B."/>
            <person name="Rajamani S."/>
            <person name="Sayre R.T."/>
            <person name="Brokstein P."/>
            <person name="Dubchak I."/>
            <person name="Goodstein D."/>
            <person name="Hornick L."/>
            <person name="Huang Y.W."/>
            <person name="Jhaveri J."/>
            <person name="Luo Y."/>
            <person name="Martinez D."/>
            <person name="Ngau W.C."/>
            <person name="Otillar B."/>
            <person name="Poliakov A."/>
            <person name="Porter A."/>
            <person name="Szajkowski L."/>
            <person name="Werner G."/>
            <person name="Zhou K."/>
            <person name="Grigoriev I.V."/>
            <person name="Rokhsar D.S."/>
            <person name="Grossman A.R."/>
        </authorList>
    </citation>
    <scope>NUCLEOTIDE SEQUENCE [LARGE SCALE GENOMIC DNA]</scope>
    <source>
        <strain evidence="3">CC-503</strain>
    </source>
</reference>
<evidence type="ECO:0000313" key="2">
    <source>
        <dbReference type="EMBL" id="PNW78899.1"/>
    </source>
</evidence>
<feature type="region of interest" description="Disordered" evidence="1">
    <location>
        <begin position="296"/>
        <end position="322"/>
    </location>
</feature>
<keyword evidence="3" id="KW-1185">Reference proteome</keyword>
<dbReference type="RefSeq" id="XP_042921215.1">
    <property type="nucleotide sequence ID" value="XM_043065693.1"/>
</dbReference>
<evidence type="ECO:0000313" key="3">
    <source>
        <dbReference type="Proteomes" id="UP000006906"/>
    </source>
</evidence>
<feature type="region of interest" description="Disordered" evidence="1">
    <location>
        <begin position="227"/>
        <end position="281"/>
    </location>
</feature>
<dbReference type="ExpressionAtlas" id="A0A2K3DEE4">
    <property type="expression patterns" value="baseline and differential"/>
</dbReference>
<dbReference type="AlphaFoldDB" id="A0A2K3DEE4"/>
<sequence length="608" mass="59796">MLRAASGCASGLFGLPAAAPKEPTSRSCRLADGDSAPVSSPYVAVWRNNELYVSPRRTNNITPRNMKSPTPRGLRRFATVGPSAGASTPAGAATPPTSEDKAGADGVRLSLFLPRSGRVTPKSLLGSLQSFLANLDAAATGHRVHRSLRVGSPLPRRPQPAQPSSPAQQGVAGASQQPAMCQAPRATDGNRSVAPSGPEQEDKAAVGQLGASTLESAASGAEVASGSLLACDGKPPSPLPLRRTGSLRRPSTDSAFDAAELPQPTSLLQPSQPAARPGPKQHADLLLRQLPWDAGTTAQPQASGADDSGCGEGDWQERPGTPRCVECASPVLADAPASALAAASAFASPLGRRNGAAGLLGNPGTSVADGSPSLPCPAAYVLQRGGLEGLAAPITAPRPRRMSALHTPPAQLLTASPAGPKVKWLSLGGASSAADADGGATTCTTARVTGAAAVLQAPLSPTGAAVVFVRATATNAAVMASLSSDKSQVAAVAACALTSDGGSLAGSTIGGATAHMGAAKAGGAGVAGSSPASACGLTQGKARTARVQQRSALSVRQSAGGACGGGASGAGTVSSGSSSLAGGLHGAGGALPRYLQTTASFAAKQGSK</sequence>
<dbReference type="Gramene" id="PNW78899">
    <property type="protein sequence ID" value="PNW78899"/>
    <property type="gene ID" value="CHLRE_09g393802v5"/>
</dbReference>
<dbReference type="KEGG" id="cre:CHLRE_09g393802v5"/>
<protein>
    <submittedName>
        <fullName evidence="2">Uncharacterized protein</fullName>
    </submittedName>
</protein>
<accession>A0A2K3DEE4</accession>
<feature type="compositionally biased region" description="Low complexity" evidence="1">
    <location>
        <begin position="261"/>
        <end position="273"/>
    </location>
</feature>
<name>A0A2K3DEE4_CHLRE</name>
<feature type="region of interest" description="Disordered" evidence="1">
    <location>
        <begin position="150"/>
        <end position="206"/>
    </location>
</feature>
<feature type="compositionally biased region" description="Low complexity" evidence="1">
    <location>
        <begin position="81"/>
        <end position="97"/>
    </location>
</feature>
<dbReference type="OrthoDB" id="10627328at2759"/>
<feature type="region of interest" description="Disordered" evidence="1">
    <location>
        <begin position="78"/>
        <end position="103"/>
    </location>
</feature>